<dbReference type="PANTHER" id="PTHR35399">
    <property type="entry name" value="SLR8030 PROTEIN"/>
    <property type="match status" value="1"/>
</dbReference>
<dbReference type="Proteomes" id="UP000322981">
    <property type="component" value="Unassembled WGS sequence"/>
</dbReference>
<dbReference type="OrthoDB" id="9801383at2"/>
<dbReference type="Pfam" id="PF05787">
    <property type="entry name" value="PhoX"/>
    <property type="match status" value="1"/>
</dbReference>
<keyword evidence="3" id="KW-1185">Reference proteome</keyword>
<dbReference type="AlphaFoldDB" id="A0A5M8FPQ3"/>
<name>A0A5M8FPQ3_9GAMM</name>
<dbReference type="EMBL" id="VWXX01000003">
    <property type="protein sequence ID" value="KAA6186883.1"/>
    <property type="molecule type" value="Genomic_DNA"/>
</dbReference>
<dbReference type="RefSeq" id="WP_150090299.1">
    <property type="nucleotide sequence ID" value="NZ_VWXX01000003.1"/>
</dbReference>
<reference evidence="2 3" key="1">
    <citation type="submission" date="2019-09" db="EMBL/GenBank/DDBJ databases">
        <title>Whole-genome sequence of the purple sulfur bacterium Thiohalocapsa marina DSM 19078.</title>
        <authorList>
            <person name="Kyndt J.A."/>
            <person name="Meyer T.E."/>
        </authorList>
    </citation>
    <scope>NUCLEOTIDE SEQUENCE [LARGE SCALE GENOMIC DNA]</scope>
    <source>
        <strain evidence="2 3">DSM 19078</strain>
    </source>
</reference>
<proteinExistence type="predicted"/>
<sequence length="725" mass="79173">MQDLKRGNECQVISWEDDGSVDALPGTAARPSAAEPIQSVIQRAVTRRALLKGGVAAGAGLVIAPALLLKPSPAAADDDVRDRRGRRDPGSRLTFQTVEPSFEGDIVVPPNYAYDVILRWGDPLFPGTPDFDLNDQTPEKQALQFGYNADLVLWYPLPEFVRKMVQWRGELGSIANRWLGSAYPRLKDAYSRRALVIVNHEYTTGADMFPGYSQSRNEALVEIEAHGFSIVELAQDRDGRWSFDQGSPFNRRVTGSTPMEISGPLRGMPEMQTADDPNGKVVLGCLNNCAGGKTPWGTILTCEENFDQYFANFGDVAGRPKDLSLRIAAESADTERKWEDYVDRFDLSKEPNEYNRFGFIVEIDPYNPQDKPKKRTALGRFKHEGAAARVAPNGKVAIYSGDDARFEYVYKFVTKGRYNPGNRSANLNLLDEGTLYVARFDVGAVEGDEMGIGQWLELSTNNPALVDWTETEILLNTRGAADVVGATPMDRPEDIEVNPKSGRLYVALTNNSQRTGAPGSGATRDVNGREVSTEPNASNPRFDTWDNGVDSNTGNEHGHIIELIEDGNDPTSTSFKWNIFVQCGDPNVAYHDVRFGDIADPVAAGVSPISDPDNLVHDDEGNLWIATDGMPGSGGTKGFGQNDGVFAVPVEGEHRGLLRQFLSGVPGGEVCGPEFSGDNKTFFCAIQHPYEGKGVGHENKWPLGEPVSKPSLVAVRELSGKKIGA</sequence>
<gene>
    <name evidence="2" type="ORF">F2Q65_03010</name>
</gene>
<dbReference type="SUPFAM" id="SSF63829">
    <property type="entry name" value="Calcium-dependent phosphotriesterase"/>
    <property type="match status" value="1"/>
</dbReference>
<dbReference type="PANTHER" id="PTHR35399:SF2">
    <property type="entry name" value="DUF839 DOMAIN-CONTAINING PROTEIN"/>
    <property type="match status" value="1"/>
</dbReference>
<protein>
    <submittedName>
        <fullName evidence="2">PhoX family phosphatase</fullName>
    </submittedName>
</protein>
<evidence type="ECO:0000313" key="3">
    <source>
        <dbReference type="Proteomes" id="UP000322981"/>
    </source>
</evidence>
<dbReference type="InterPro" id="IPR008557">
    <property type="entry name" value="PhoX"/>
</dbReference>
<accession>A0A5M8FPQ3</accession>
<dbReference type="InterPro" id="IPR006311">
    <property type="entry name" value="TAT_signal"/>
</dbReference>
<comment type="caution">
    <text evidence="2">The sequence shown here is derived from an EMBL/GenBank/DDBJ whole genome shotgun (WGS) entry which is preliminary data.</text>
</comment>
<organism evidence="2 3">
    <name type="scientific">Thiohalocapsa marina</name>
    <dbReference type="NCBI Taxonomy" id="424902"/>
    <lineage>
        <taxon>Bacteria</taxon>
        <taxon>Pseudomonadati</taxon>
        <taxon>Pseudomonadota</taxon>
        <taxon>Gammaproteobacteria</taxon>
        <taxon>Chromatiales</taxon>
        <taxon>Chromatiaceae</taxon>
        <taxon>Thiohalocapsa</taxon>
    </lineage>
</organism>
<feature type="region of interest" description="Disordered" evidence="1">
    <location>
        <begin position="510"/>
        <end position="547"/>
    </location>
</feature>
<evidence type="ECO:0000313" key="2">
    <source>
        <dbReference type="EMBL" id="KAA6186883.1"/>
    </source>
</evidence>
<dbReference type="PROSITE" id="PS51318">
    <property type="entry name" value="TAT"/>
    <property type="match status" value="1"/>
</dbReference>
<evidence type="ECO:0000256" key="1">
    <source>
        <dbReference type="SAM" id="MobiDB-lite"/>
    </source>
</evidence>